<dbReference type="PANTHER" id="PTHR31672:SF13">
    <property type="entry name" value="F-BOX PROTEIN CPR30-LIKE"/>
    <property type="match status" value="1"/>
</dbReference>
<dbReference type="InterPro" id="IPR017451">
    <property type="entry name" value="F-box-assoc_interact_dom"/>
</dbReference>
<dbReference type="AlphaFoldDB" id="A0AAF0X2S0"/>
<keyword evidence="3" id="KW-1185">Reference proteome</keyword>
<dbReference type="Proteomes" id="UP000077755">
    <property type="component" value="Chromosome 4"/>
</dbReference>
<dbReference type="PANTHER" id="PTHR31672">
    <property type="entry name" value="BNACNNG10540D PROTEIN"/>
    <property type="match status" value="1"/>
</dbReference>
<name>A0AAF0X2S0_DAUCS</name>
<dbReference type="Pfam" id="PF00646">
    <property type="entry name" value="F-box"/>
    <property type="match status" value="1"/>
</dbReference>
<protein>
    <recommendedName>
        <fullName evidence="1">F-box domain-containing protein</fullName>
    </recommendedName>
</protein>
<feature type="domain" description="F-box" evidence="1">
    <location>
        <begin position="14"/>
        <end position="54"/>
    </location>
</feature>
<dbReference type="InterPro" id="IPR006527">
    <property type="entry name" value="F-box-assoc_dom_typ1"/>
</dbReference>
<proteinExistence type="predicted"/>
<dbReference type="Pfam" id="PF07734">
    <property type="entry name" value="FBA_1"/>
    <property type="match status" value="1"/>
</dbReference>
<reference evidence="2" key="2">
    <citation type="submission" date="2022-03" db="EMBL/GenBank/DDBJ databases">
        <title>Draft title - Genomic analysis of global carrot germplasm unveils the trajectory of domestication and the origin of high carotenoid orange carrot.</title>
        <authorList>
            <person name="Iorizzo M."/>
            <person name="Ellison S."/>
            <person name="Senalik D."/>
            <person name="Macko-Podgorni A."/>
            <person name="Grzebelus D."/>
            <person name="Bostan H."/>
            <person name="Rolling W."/>
            <person name="Curaba J."/>
            <person name="Simon P."/>
        </authorList>
    </citation>
    <scope>NUCLEOTIDE SEQUENCE</scope>
    <source>
        <tissue evidence="2">Leaf</tissue>
    </source>
</reference>
<dbReference type="InterPro" id="IPR036047">
    <property type="entry name" value="F-box-like_dom_sf"/>
</dbReference>
<dbReference type="EMBL" id="CP093346">
    <property type="protein sequence ID" value="WOG98665.1"/>
    <property type="molecule type" value="Genomic_DNA"/>
</dbReference>
<evidence type="ECO:0000313" key="2">
    <source>
        <dbReference type="EMBL" id="WOG98665.1"/>
    </source>
</evidence>
<dbReference type="InterPro" id="IPR001810">
    <property type="entry name" value="F-box_dom"/>
</dbReference>
<dbReference type="SMART" id="SM00256">
    <property type="entry name" value="FBOX"/>
    <property type="match status" value="1"/>
</dbReference>
<organism evidence="2 3">
    <name type="scientific">Daucus carota subsp. sativus</name>
    <name type="common">Carrot</name>
    <dbReference type="NCBI Taxonomy" id="79200"/>
    <lineage>
        <taxon>Eukaryota</taxon>
        <taxon>Viridiplantae</taxon>
        <taxon>Streptophyta</taxon>
        <taxon>Embryophyta</taxon>
        <taxon>Tracheophyta</taxon>
        <taxon>Spermatophyta</taxon>
        <taxon>Magnoliopsida</taxon>
        <taxon>eudicotyledons</taxon>
        <taxon>Gunneridae</taxon>
        <taxon>Pentapetalae</taxon>
        <taxon>asterids</taxon>
        <taxon>campanulids</taxon>
        <taxon>Apiales</taxon>
        <taxon>Apiaceae</taxon>
        <taxon>Apioideae</taxon>
        <taxon>Scandiceae</taxon>
        <taxon>Daucinae</taxon>
        <taxon>Daucus</taxon>
        <taxon>Daucus sect. Daucus</taxon>
    </lineage>
</organism>
<evidence type="ECO:0000313" key="3">
    <source>
        <dbReference type="Proteomes" id="UP000077755"/>
    </source>
</evidence>
<accession>A0AAF0X2S0</accession>
<dbReference type="NCBIfam" id="TIGR01640">
    <property type="entry name" value="F_box_assoc_1"/>
    <property type="match status" value="1"/>
</dbReference>
<dbReference type="InterPro" id="IPR050796">
    <property type="entry name" value="SCF_F-box_component"/>
</dbReference>
<gene>
    <name evidence="2" type="ORF">DCAR_0418009</name>
</gene>
<sequence length="410" mass="47988">MSFSKHKYEPSYDFCEEIWSEIFKRLPVKYVLRCRAVQKSWYSLIKTPMFISLHSNHQKLTAHIKPKYLLFSATITNLYSVCSDDSQCRKYCTFHSPFELPNEAWYRQANGLFCVSTMFNREFGYDPDIYLWNPLVSKFRIIPGSPLPRFSDKEMKWNALAFGFLPEVNDYVVVHVVKPYVYNPNAHYPHSVKIGVYSLNTNSWKEIRQDNVFVYDMSDESEFVNGTAFWVGYDSDLVEQIVMYFDTKTNVLGQISVPNWVVRHTRQLESPVIRPFGQSIAYLVEGDADDWEYYDDEDDDFGTSHLDIWVLNDKRRVLNDESINEDFWENKMSVKLGENVWAEVLGTRNNGAPIQAKSNNLISYDLDTHEPYDFVESSDHLTPFYYLKEGSKSPFLIRPFVETLALLDVD</sequence>
<reference evidence="2" key="1">
    <citation type="journal article" date="2016" name="Nat. Genet.">
        <title>A high-quality carrot genome assembly provides new insights into carotenoid accumulation and asterid genome evolution.</title>
        <authorList>
            <person name="Iorizzo M."/>
            <person name="Ellison S."/>
            <person name="Senalik D."/>
            <person name="Zeng P."/>
            <person name="Satapoomin P."/>
            <person name="Huang J."/>
            <person name="Bowman M."/>
            <person name="Iovene M."/>
            <person name="Sanseverino W."/>
            <person name="Cavagnaro P."/>
            <person name="Yildiz M."/>
            <person name="Macko-Podgorni A."/>
            <person name="Moranska E."/>
            <person name="Grzebelus E."/>
            <person name="Grzebelus D."/>
            <person name="Ashrafi H."/>
            <person name="Zheng Z."/>
            <person name="Cheng S."/>
            <person name="Spooner D."/>
            <person name="Van Deynze A."/>
            <person name="Simon P."/>
        </authorList>
    </citation>
    <scope>NUCLEOTIDE SEQUENCE</scope>
    <source>
        <tissue evidence="2">Leaf</tissue>
    </source>
</reference>
<evidence type="ECO:0000259" key="1">
    <source>
        <dbReference type="SMART" id="SM00256"/>
    </source>
</evidence>
<dbReference type="Gene3D" id="1.20.1280.50">
    <property type="match status" value="1"/>
</dbReference>
<dbReference type="SUPFAM" id="SSF81383">
    <property type="entry name" value="F-box domain"/>
    <property type="match status" value="1"/>
</dbReference>